<comment type="similarity">
    <text evidence="1">Belongs to the peptidase A1 family.</text>
</comment>
<dbReference type="Gene3D" id="2.40.70.10">
    <property type="entry name" value="Acid Proteases"/>
    <property type="match status" value="1"/>
</dbReference>
<dbReference type="PANTHER" id="PTHR47967">
    <property type="entry name" value="OS07G0603500 PROTEIN-RELATED"/>
    <property type="match status" value="1"/>
</dbReference>
<keyword evidence="4" id="KW-0732">Signal</keyword>
<accession>A0A811RUQ6</accession>
<dbReference type="InterPro" id="IPR021109">
    <property type="entry name" value="Peptidase_aspartic_dom_sf"/>
</dbReference>
<evidence type="ECO:0000256" key="1">
    <source>
        <dbReference type="ARBA" id="ARBA00007447"/>
    </source>
</evidence>
<organism evidence="6 7">
    <name type="scientific">Miscanthus lutarioriparius</name>
    <dbReference type="NCBI Taxonomy" id="422564"/>
    <lineage>
        <taxon>Eukaryota</taxon>
        <taxon>Viridiplantae</taxon>
        <taxon>Streptophyta</taxon>
        <taxon>Embryophyta</taxon>
        <taxon>Tracheophyta</taxon>
        <taxon>Spermatophyta</taxon>
        <taxon>Magnoliopsida</taxon>
        <taxon>Liliopsida</taxon>
        <taxon>Poales</taxon>
        <taxon>Poaceae</taxon>
        <taxon>PACMAD clade</taxon>
        <taxon>Panicoideae</taxon>
        <taxon>Andropogonodae</taxon>
        <taxon>Andropogoneae</taxon>
        <taxon>Saccharinae</taxon>
        <taxon>Miscanthus</taxon>
    </lineage>
</organism>
<evidence type="ECO:0000256" key="2">
    <source>
        <dbReference type="ARBA" id="ARBA00022670"/>
    </source>
</evidence>
<evidence type="ECO:0000259" key="5">
    <source>
        <dbReference type="PROSITE" id="PS51767"/>
    </source>
</evidence>
<dbReference type="InterPro" id="IPR033121">
    <property type="entry name" value="PEPTIDASE_A1"/>
</dbReference>
<feature type="signal peptide" evidence="4">
    <location>
        <begin position="1"/>
        <end position="22"/>
    </location>
</feature>
<dbReference type="PROSITE" id="PS00141">
    <property type="entry name" value="ASP_PROTEASE"/>
    <property type="match status" value="1"/>
</dbReference>
<evidence type="ECO:0000313" key="6">
    <source>
        <dbReference type="EMBL" id="CAD6332901.1"/>
    </source>
</evidence>
<feature type="domain" description="Peptidase A1" evidence="5">
    <location>
        <begin position="93"/>
        <end position="196"/>
    </location>
</feature>
<dbReference type="AlphaFoldDB" id="A0A811RUQ6"/>
<protein>
    <recommendedName>
        <fullName evidence="5">Peptidase A1 domain-containing protein</fullName>
    </recommendedName>
</protein>
<dbReference type="Proteomes" id="UP000604825">
    <property type="component" value="Unassembled WGS sequence"/>
</dbReference>
<dbReference type="PROSITE" id="PS51767">
    <property type="entry name" value="PEPTIDASE_A1"/>
    <property type="match status" value="1"/>
</dbReference>
<keyword evidence="2" id="KW-0645">Protease</keyword>
<dbReference type="EMBL" id="CAJGYO010000017">
    <property type="protein sequence ID" value="CAD6332901.1"/>
    <property type="molecule type" value="Genomic_DNA"/>
</dbReference>
<evidence type="ECO:0000256" key="4">
    <source>
        <dbReference type="SAM" id="SignalP"/>
    </source>
</evidence>
<dbReference type="GO" id="GO:0006508">
    <property type="term" value="P:proteolysis"/>
    <property type="evidence" value="ECO:0007669"/>
    <property type="project" value="UniProtKB-KW"/>
</dbReference>
<evidence type="ECO:0000313" key="7">
    <source>
        <dbReference type="Proteomes" id="UP000604825"/>
    </source>
</evidence>
<name>A0A811RUQ6_9POAL</name>
<keyword evidence="7" id="KW-1185">Reference proteome</keyword>
<dbReference type="InterPro" id="IPR032861">
    <property type="entry name" value="TAXi_N"/>
</dbReference>
<dbReference type="InterPro" id="IPR001969">
    <property type="entry name" value="Aspartic_peptidase_AS"/>
</dbReference>
<dbReference type="PANTHER" id="PTHR47967:SF76">
    <property type="entry name" value="EUKARYOTIC ASPARTYL PROTEASE FAMILY PROTEIN"/>
    <property type="match status" value="1"/>
</dbReference>
<dbReference type="GO" id="GO:0004190">
    <property type="term" value="F:aspartic-type endopeptidase activity"/>
    <property type="evidence" value="ECO:0007669"/>
    <property type="project" value="InterPro"/>
</dbReference>
<comment type="caution">
    <text evidence="6">The sequence shown here is derived from an EMBL/GenBank/DDBJ whole genome shotgun (WGS) entry which is preliminary data.</text>
</comment>
<gene>
    <name evidence="6" type="ORF">NCGR_LOCUS56999</name>
</gene>
<dbReference type="Pfam" id="PF14543">
    <property type="entry name" value="TAXi_N"/>
    <property type="match status" value="1"/>
</dbReference>
<proteinExistence type="inferred from homology"/>
<evidence type="ECO:0000256" key="3">
    <source>
        <dbReference type="ARBA" id="ARBA00022801"/>
    </source>
</evidence>
<dbReference type="SUPFAM" id="SSF50630">
    <property type="entry name" value="Acid proteases"/>
    <property type="match status" value="1"/>
</dbReference>
<dbReference type="InterPro" id="IPR051708">
    <property type="entry name" value="Plant_Aspart_Prot_A1"/>
</dbReference>
<keyword evidence="3" id="KW-0378">Hydrolase</keyword>
<dbReference type="OrthoDB" id="2747330at2759"/>
<sequence length="196" mass="20876">MALRGNLLVLVLLFAAAATASGKSARLDLVPATPGAPLASRVRDDRRRHSYISTRLRSRRGGSGSRRVATEVAAPSAVSLPMSSGAYSGTGQYFVKLRVGTPAQEFTLVADTGSDLTWVKCAGSSPPGHVFRPKTSKSWAPIRVRRTRASWTCPSPSPTAPRRPALAPTIIGHYHHHYAPAAPLMSTPPASLCRSR</sequence>
<reference evidence="6" key="1">
    <citation type="submission" date="2020-10" db="EMBL/GenBank/DDBJ databases">
        <authorList>
            <person name="Han B."/>
            <person name="Lu T."/>
            <person name="Zhao Q."/>
            <person name="Huang X."/>
            <person name="Zhao Y."/>
        </authorList>
    </citation>
    <scope>NUCLEOTIDE SEQUENCE</scope>
</reference>
<feature type="chain" id="PRO_5032688518" description="Peptidase A1 domain-containing protein" evidence="4">
    <location>
        <begin position="23"/>
        <end position="196"/>
    </location>
</feature>